<dbReference type="InterPro" id="IPR013763">
    <property type="entry name" value="Cyclin-like_dom"/>
</dbReference>
<comment type="caution">
    <text evidence="8">The sequence shown here is derived from an EMBL/GenBank/DDBJ whole genome shotgun (WGS) entry which is preliminary data.</text>
</comment>
<dbReference type="InterPro" id="IPR039361">
    <property type="entry name" value="Cyclin"/>
</dbReference>
<dbReference type="FunFam" id="1.10.472.10:FF:000001">
    <property type="entry name" value="G2/mitotic-specific cyclin"/>
    <property type="match status" value="1"/>
</dbReference>
<feature type="compositionally biased region" description="Low complexity" evidence="5">
    <location>
        <begin position="39"/>
        <end position="69"/>
    </location>
</feature>
<dbReference type="SUPFAM" id="SSF47954">
    <property type="entry name" value="Cyclin-like"/>
    <property type="match status" value="2"/>
</dbReference>
<dbReference type="Proteomes" id="UP000567179">
    <property type="component" value="Unassembled WGS sequence"/>
</dbReference>
<evidence type="ECO:0008006" key="10">
    <source>
        <dbReference type="Google" id="ProtNLM"/>
    </source>
</evidence>
<keyword evidence="2 4" id="KW-0195">Cyclin</keyword>
<protein>
    <recommendedName>
        <fullName evidence="10">Cyclin N-terminal domain-containing protein</fullName>
    </recommendedName>
</protein>
<evidence type="ECO:0000313" key="9">
    <source>
        <dbReference type="Proteomes" id="UP000567179"/>
    </source>
</evidence>
<name>A0A8H5B8J0_9AGAR</name>
<dbReference type="Pfam" id="PF02984">
    <property type="entry name" value="Cyclin_C"/>
    <property type="match status" value="1"/>
</dbReference>
<organism evidence="8 9">
    <name type="scientific">Psilocybe cf. subviscida</name>
    <dbReference type="NCBI Taxonomy" id="2480587"/>
    <lineage>
        <taxon>Eukaryota</taxon>
        <taxon>Fungi</taxon>
        <taxon>Dikarya</taxon>
        <taxon>Basidiomycota</taxon>
        <taxon>Agaricomycotina</taxon>
        <taxon>Agaricomycetes</taxon>
        <taxon>Agaricomycetidae</taxon>
        <taxon>Agaricales</taxon>
        <taxon>Agaricineae</taxon>
        <taxon>Strophariaceae</taxon>
        <taxon>Psilocybe</taxon>
    </lineage>
</organism>
<dbReference type="OrthoDB" id="5590282at2759"/>
<evidence type="ECO:0000256" key="1">
    <source>
        <dbReference type="ARBA" id="ARBA00022618"/>
    </source>
</evidence>
<evidence type="ECO:0000256" key="5">
    <source>
        <dbReference type="SAM" id="MobiDB-lite"/>
    </source>
</evidence>
<dbReference type="PROSITE" id="PS00292">
    <property type="entry name" value="CYCLINS"/>
    <property type="match status" value="1"/>
</dbReference>
<dbReference type="CDD" id="cd20568">
    <property type="entry name" value="CYCLIN_CLBs_yeast_rpt1"/>
    <property type="match status" value="1"/>
</dbReference>
<keyword evidence="9" id="KW-1185">Reference proteome</keyword>
<proteinExistence type="inferred from homology"/>
<dbReference type="Pfam" id="PF00134">
    <property type="entry name" value="Cyclin_N"/>
    <property type="match status" value="1"/>
</dbReference>
<evidence type="ECO:0000256" key="2">
    <source>
        <dbReference type="ARBA" id="ARBA00023127"/>
    </source>
</evidence>
<dbReference type="SMART" id="SM01332">
    <property type="entry name" value="Cyclin_C"/>
    <property type="match status" value="1"/>
</dbReference>
<keyword evidence="1" id="KW-0132">Cell division</keyword>
<dbReference type="EMBL" id="JAACJJ010000030">
    <property type="protein sequence ID" value="KAF5318754.1"/>
    <property type="molecule type" value="Genomic_DNA"/>
</dbReference>
<evidence type="ECO:0000259" key="7">
    <source>
        <dbReference type="SMART" id="SM01332"/>
    </source>
</evidence>
<dbReference type="GO" id="GO:0051301">
    <property type="term" value="P:cell division"/>
    <property type="evidence" value="ECO:0007669"/>
    <property type="project" value="UniProtKB-KW"/>
</dbReference>
<reference evidence="8 9" key="1">
    <citation type="journal article" date="2020" name="ISME J.">
        <title>Uncovering the hidden diversity of litter-decomposition mechanisms in mushroom-forming fungi.</title>
        <authorList>
            <person name="Floudas D."/>
            <person name="Bentzer J."/>
            <person name="Ahren D."/>
            <person name="Johansson T."/>
            <person name="Persson P."/>
            <person name="Tunlid A."/>
        </authorList>
    </citation>
    <scope>NUCLEOTIDE SEQUENCE [LARGE SCALE GENOMIC DNA]</scope>
    <source>
        <strain evidence="8 9">CBS 101986</strain>
    </source>
</reference>
<evidence type="ECO:0000256" key="4">
    <source>
        <dbReference type="RuleBase" id="RU000383"/>
    </source>
</evidence>
<dbReference type="CDD" id="cd20512">
    <property type="entry name" value="CYCLIN_CLBs_yeast_rpt2"/>
    <property type="match status" value="1"/>
</dbReference>
<feature type="domain" description="Cyclin-like" evidence="6">
    <location>
        <begin position="426"/>
        <end position="507"/>
    </location>
</feature>
<dbReference type="InterPro" id="IPR048258">
    <property type="entry name" value="Cyclins_cyclin-box"/>
</dbReference>
<feature type="region of interest" description="Disordered" evidence="5">
    <location>
        <begin position="189"/>
        <end position="237"/>
    </location>
</feature>
<dbReference type="InterPro" id="IPR004367">
    <property type="entry name" value="Cyclin_C-dom"/>
</dbReference>
<dbReference type="InterPro" id="IPR036915">
    <property type="entry name" value="Cyclin-like_sf"/>
</dbReference>
<dbReference type="InterPro" id="IPR006671">
    <property type="entry name" value="Cyclin_N"/>
</dbReference>
<comment type="similarity">
    <text evidence="4">Belongs to the cyclin family.</text>
</comment>
<sequence>MSSTIPARRPVRTTRATAVKENENANARPSRVVARTKPASVSGTAGLTGATGGVTRATAASRAKASGTADSKADLPGKRKREALGEVVAPNKPSTLAAKGKGKEIFDGVVLKPKSTATTATRQPLRTVASTRQTAVPAEIKKTTFKQTKVETELVATHDEEDAMAVDPPVALPRIAVRKSTLKETITTTARRTETNSRRTSLRSAGPVRNLLDEEEEEPVHKKRRTSSIPPEEDPQAIEEARLQTQEEIHHARLMAEIEVFANEEEADPESSNWDDLDADDADDPLMVSEYVQEIFEYLKQVELTTMPNPNYMESQKELAWKMRGILTDWLIQVHVRFRLLPETLFLCVNIIDRFLSARVVSLAKLQLVGITCLFISAKVEEVIAPSVMHFLKCADSSYTESEILQAEKYVLKTLDWNLSYPNPVHYLRRVSKADDYNVKVRTLAKYLLEIGVLEWRLIAAPPSLMAAASIWLARLALDMEQWTPNLAHYSSYKESALVPTANLMLNYILKPVKHESFYKKYAGKRYYKSSVFMRDWALNRWSENEQVELMKELPRLKAEIKVQREIDEQALQEQYGDELDQNPDDGLLVAAKTQH</sequence>
<dbReference type="SMART" id="SM00385">
    <property type="entry name" value="CYCLIN"/>
    <property type="match status" value="2"/>
</dbReference>
<dbReference type="Gene3D" id="1.10.472.10">
    <property type="entry name" value="Cyclin-like"/>
    <property type="match status" value="2"/>
</dbReference>
<feature type="domain" description="Cyclin-like" evidence="6">
    <location>
        <begin position="329"/>
        <end position="413"/>
    </location>
</feature>
<evidence type="ECO:0000256" key="3">
    <source>
        <dbReference type="ARBA" id="ARBA00023306"/>
    </source>
</evidence>
<evidence type="ECO:0000259" key="6">
    <source>
        <dbReference type="SMART" id="SM00385"/>
    </source>
</evidence>
<evidence type="ECO:0000313" key="8">
    <source>
        <dbReference type="EMBL" id="KAF5318754.1"/>
    </source>
</evidence>
<dbReference type="PANTHER" id="PTHR10177">
    <property type="entry name" value="CYCLINS"/>
    <property type="match status" value="1"/>
</dbReference>
<gene>
    <name evidence="8" type="ORF">D9619_010772</name>
</gene>
<keyword evidence="3" id="KW-0131">Cell cycle</keyword>
<accession>A0A8H5B8J0</accession>
<dbReference type="AlphaFoldDB" id="A0A8H5B8J0"/>
<feature type="region of interest" description="Disordered" evidence="5">
    <location>
        <begin position="1"/>
        <end position="82"/>
    </location>
</feature>
<feature type="domain" description="Cyclin C-terminal" evidence="7">
    <location>
        <begin position="422"/>
        <end position="536"/>
    </location>
</feature>